<keyword evidence="2" id="KW-1185">Reference proteome</keyword>
<organism evidence="1 2">
    <name type="scientific">Hymenobacter polaris</name>
    <dbReference type="NCBI Taxonomy" id="2682546"/>
    <lineage>
        <taxon>Bacteria</taxon>
        <taxon>Pseudomonadati</taxon>
        <taxon>Bacteroidota</taxon>
        <taxon>Cytophagia</taxon>
        <taxon>Cytophagales</taxon>
        <taxon>Hymenobacteraceae</taxon>
        <taxon>Hymenobacter</taxon>
    </lineage>
</organism>
<evidence type="ECO:0008006" key="3">
    <source>
        <dbReference type="Google" id="ProtNLM"/>
    </source>
</evidence>
<accession>A0A7Y0AF08</accession>
<name>A0A7Y0AF08_9BACT</name>
<evidence type="ECO:0000313" key="2">
    <source>
        <dbReference type="Proteomes" id="UP000559626"/>
    </source>
</evidence>
<dbReference type="AlphaFoldDB" id="A0A7Y0AF08"/>
<evidence type="ECO:0000313" key="1">
    <source>
        <dbReference type="EMBL" id="NML66111.1"/>
    </source>
</evidence>
<gene>
    <name evidence="1" type="ORF">HHL22_12930</name>
</gene>
<comment type="caution">
    <text evidence="1">The sequence shown here is derived from an EMBL/GenBank/DDBJ whole genome shotgun (WGS) entry which is preliminary data.</text>
</comment>
<dbReference type="RefSeq" id="WP_169531776.1">
    <property type="nucleotide sequence ID" value="NZ_JABBGH010000002.1"/>
</dbReference>
<dbReference type="Proteomes" id="UP000559626">
    <property type="component" value="Unassembled WGS sequence"/>
</dbReference>
<proteinExistence type="predicted"/>
<dbReference type="EMBL" id="JABBGH010000002">
    <property type="protein sequence ID" value="NML66111.1"/>
    <property type="molecule type" value="Genomic_DNA"/>
</dbReference>
<reference evidence="1 2" key="1">
    <citation type="submission" date="2020-04" db="EMBL/GenBank/DDBJ databases">
        <title>Hymenobacter polaris sp. nov., isolated from Arctic soil.</title>
        <authorList>
            <person name="Dahal R.H."/>
        </authorList>
    </citation>
    <scope>NUCLEOTIDE SEQUENCE [LARGE SCALE GENOMIC DNA]</scope>
    <source>
        <strain evidence="1 2">RP-2-7</strain>
    </source>
</reference>
<sequence>MQADPAGLLRIAWGSQPRSLAATQALFEQLLRQLQTTRWSRVLVNQVQMPPFSPAEQQWVATNWLPRAVAEGGYRHGAVLVSPTVLVRLATAYITTYVQGLPLVYRSFDSEADAVRWLLRQPATAA</sequence>
<protein>
    <recommendedName>
        <fullName evidence="3">STAS/SEC14 domain-containing protein</fullName>
    </recommendedName>
</protein>